<feature type="coiled-coil region" evidence="1">
    <location>
        <begin position="157"/>
        <end position="184"/>
    </location>
</feature>
<keyword evidence="3" id="KW-1185">Reference proteome</keyword>
<dbReference type="InterPro" id="IPR019311">
    <property type="entry name" value="Fy-3"/>
</dbReference>
<dbReference type="PANTHER" id="PTHR16525">
    <property type="entry name" value="PROTEIN C12ORF4"/>
    <property type="match status" value="1"/>
</dbReference>
<dbReference type="GO" id="GO:0005737">
    <property type="term" value="C:cytoplasm"/>
    <property type="evidence" value="ECO:0007669"/>
    <property type="project" value="TreeGrafter"/>
</dbReference>
<accession>A0AAV8WJF9</accession>
<dbReference type="Proteomes" id="UP001162156">
    <property type="component" value="Unassembled WGS sequence"/>
</dbReference>
<evidence type="ECO:0000313" key="2">
    <source>
        <dbReference type="EMBL" id="KAJ8926905.1"/>
    </source>
</evidence>
<dbReference type="Pfam" id="PF10154">
    <property type="entry name" value="Fy-3"/>
    <property type="match status" value="1"/>
</dbReference>
<dbReference type="AlphaFoldDB" id="A0AAV8WJF9"/>
<protein>
    <submittedName>
        <fullName evidence="2">Uncharacterized protein</fullName>
    </submittedName>
</protein>
<evidence type="ECO:0000313" key="3">
    <source>
        <dbReference type="Proteomes" id="UP001162156"/>
    </source>
</evidence>
<reference evidence="2" key="1">
    <citation type="journal article" date="2023" name="Insect Mol. Biol.">
        <title>Genome sequencing provides insights into the evolution of gene families encoding plant cell wall-degrading enzymes in longhorned beetles.</title>
        <authorList>
            <person name="Shin N.R."/>
            <person name="Okamura Y."/>
            <person name="Kirsch R."/>
            <person name="Pauchet Y."/>
        </authorList>
    </citation>
    <scope>NUCLEOTIDE SEQUENCE</scope>
    <source>
        <strain evidence="2">RBIC_L_NR</strain>
    </source>
</reference>
<gene>
    <name evidence="2" type="ORF">NQ314_020757</name>
</gene>
<evidence type="ECO:0000256" key="1">
    <source>
        <dbReference type="SAM" id="Coils"/>
    </source>
</evidence>
<keyword evidence="1" id="KW-0175">Coiled coil</keyword>
<name>A0AAV8WJF9_9CUCU</name>
<comment type="caution">
    <text evidence="2">The sequence shown here is derived from an EMBL/GenBank/DDBJ whole genome shotgun (WGS) entry which is preliminary data.</text>
</comment>
<dbReference type="EMBL" id="JANEYF010005770">
    <property type="protein sequence ID" value="KAJ8926905.1"/>
    <property type="molecule type" value="Genomic_DNA"/>
</dbReference>
<dbReference type="PANTHER" id="PTHR16525:SF0">
    <property type="entry name" value="PROTEIN C12ORF4"/>
    <property type="match status" value="1"/>
</dbReference>
<proteinExistence type="predicted"/>
<sequence>MTHPRKSFIYINDEYAFESHIVIPFEDSVAELAHILIIKHNLPIYVEEELTRSLSDFISARSIEYFSKETSELINNAKQNKISIDDVTREWEKLMKEEMSEYGERRCASDEELFATAYHKMVHSPALETMLQLEHMYSKTVRQKTDEKKRLIQELSERQVLKQSEEMNNAVDRLETDMTESKINDLVARHYEAHSLLQGKLTSELDTIKEAQRREYREWLMQMLEQNQADSSLPTPNSPLTPVPPEIIIPKHFDRGIIDAPILEESFTIHLGSQLKQMHNIRILSASVMDLCAIEDSKQLPAILNFNCFRSEPTPQLLQTALALYSNDLSGLVLMADNKIGSRVTQEFQEVCQRTTEFHFPHIEDQLDKISNIAQQYLKSDHKSENRSAHSELLQPGDFYMTRHSNLAQVHVIFHMVSDDSLRGSDINSRHPVVLGLRNILKTACSNDITSLTIPLLLQYDMTEEMTISWCEKRAELVFKCVKGFMIEMASWGGSDLKNLQFMLPLGISNQVFQSLTEMLPRIFKVSNPKILK</sequence>
<organism evidence="2 3">
    <name type="scientific">Rhamnusium bicolor</name>
    <dbReference type="NCBI Taxonomy" id="1586634"/>
    <lineage>
        <taxon>Eukaryota</taxon>
        <taxon>Metazoa</taxon>
        <taxon>Ecdysozoa</taxon>
        <taxon>Arthropoda</taxon>
        <taxon>Hexapoda</taxon>
        <taxon>Insecta</taxon>
        <taxon>Pterygota</taxon>
        <taxon>Neoptera</taxon>
        <taxon>Endopterygota</taxon>
        <taxon>Coleoptera</taxon>
        <taxon>Polyphaga</taxon>
        <taxon>Cucujiformia</taxon>
        <taxon>Chrysomeloidea</taxon>
        <taxon>Cerambycidae</taxon>
        <taxon>Lepturinae</taxon>
        <taxon>Rhagiini</taxon>
        <taxon>Rhamnusium</taxon>
    </lineage>
</organism>